<feature type="domain" description="NmrA-like" evidence="1">
    <location>
        <begin position="3"/>
        <end position="250"/>
    </location>
</feature>
<dbReference type="Pfam" id="PF05368">
    <property type="entry name" value="NmrA"/>
    <property type="match status" value="1"/>
</dbReference>
<dbReference type="PANTHER" id="PTHR43162">
    <property type="match status" value="1"/>
</dbReference>
<dbReference type="HOGENOM" id="CLU_007383_10_6_9"/>
<accession>D9SKZ3</accession>
<organism evidence="2 3">
    <name type="scientific">Clostridium cellulovorans (strain ATCC 35296 / DSM 3052 / OCM 3 / 743B)</name>
    <dbReference type="NCBI Taxonomy" id="573061"/>
    <lineage>
        <taxon>Bacteria</taxon>
        <taxon>Bacillati</taxon>
        <taxon>Bacillota</taxon>
        <taxon>Clostridia</taxon>
        <taxon>Eubacteriales</taxon>
        <taxon>Clostridiaceae</taxon>
        <taxon>Clostridium</taxon>
    </lineage>
</organism>
<sequence>MYDTILVTGATSNIGSEVLRLLSMDEVEVRGATDDLREARKVLPKGIELVRFDFKEKDTYEKALEGVKKVLIIAPPEDIDVKEHVFPFIDKAKQMGVLQIIFISILGIDKNPLAQHRRIEKYLKEIEVPYTIIRPSYFMQKLNTMYRHEIKVQGKIMIPAGKAKINFIDVRDVAAFTARVICEENEHFNMIYKVTGKEAITYHEAAEIFSNTAGKNVEYVNPKIKEFKQLMVKKGLEGEKLKRITRLCITSRLGIGRKVTNDFKKVMGTDPKSFEHYINDYKNMWK</sequence>
<evidence type="ECO:0000259" key="1">
    <source>
        <dbReference type="Pfam" id="PF05368"/>
    </source>
</evidence>
<dbReference type="Gene3D" id="3.40.50.720">
    <property type="entry name" value="NAD(P)-binding Rossmann-like Domain"/>
    <property type="match status" value="1"/>
</dbReference>
<proteinExistence type="predicted"/>
<gene>
    <name evidence="2" type="ordered locus">Clocel_3899</name>
</gene>
<dbReference type="AlphaFoldDB" id="D9SKZ3"/>
<dbReference type="InterPro" id="IPR008030">
    <property type="entry name" value="NmrA-like"/>
</dbReference>
<dbReference type="RefSeq" id="WP_010073906.1">
    <property type="nucleotide sequence ID" value="NC_014393.1"/>
</dbReference>
<name>D9SKZ3_CLOC7</name>
<reference evidence="2 3" key="1">
    <citation type="submission" date="2010-08" db="EMBL/GenBank/DDBJ databases">
        <title>Complete sequence of Clostridium cellulovorans 743B.</title>
        <authorList>
            <consortium name="US DOE Joint Genome Institute"/>
            <person name="Lucas S."/>
            <person name="Copeland A."/>
            <person name="Lapidus A."/>
            <person name="Cheng J.-F."/>
            <person name="Bruce D."/>
            <person name="Goodwin L."/>
            <person name="Pitluck S."/>
            <person name="Chertkov O."/>
            <person name="Detter J.C."/>
            <person name="Han C."/>
            <person name="Tapia R."/>
            <person name="Land M."/>
            <person name="Hauser L."/>
            <person name="Chang Y.-J."/>
            <person name="Jeffries C."/>
            <person name="Kyrpides N."/>
            <person name="Ivanova N."/>
            <person name="Mikhailova N."/>
            <person name="Hemme C.L."/>
            <person name="Woyke T."/>
        </authorList>
    </citation>
    <scope>NUCLEOTIDE SEQUENCE [LARGE SCALE GENOMIC DNA]</scope>
    <source>
        <strain evidence="3">ATCC 35296 / DSM 3052 / OCM 3 / 743B</strain>
    </source>
</reference>
<dbReference type="InterPro" id="IPR036291">
    <property type="entry name" value="NAD(P)-bd_dom_sf"/>
</dbReference>
<dbReference type="InterPro" id="IPR051604">
    <property type="entry name" value="Ergot_Alk_Oxidoreductase"/>
</dbReference>
<protein>
    <submittedName>
        <fullName evidence="2">NmrA family protein</fullName>
    </submittedName>
</protein>
<dbReference type="KEGG" id="ccb:Clocel_3899"/>
<dbReference type="Gene3D" id="3.90.25.10">
    <property type="entry name" value="UDP-galactose 4-epimerase, domain 1"/>
    <property type="match status" value="1"/>
</dbReference>
<dbReference type="PANTHER" id="PTHR43162:SF1">
    <property type="entry name" value="PRESTALK A DIFFERENTIATION PROTEIN A"/>
    <property type="match status" value="1"/>
</dbReference>
<keyword evidence="3" id="KW-1185">Reference proteome</keyword>
<evidence type="ECO:0000313" key="3">
    <source>
        <dbReference type="Proteomes" id="UP000002730"/>
    </source>
</evidence>
<dbReference type="SUPFAM" id="SSF51735">
    <property type="entry name" value="NAD(P)-binding Rossmann-fold domains"/>
    <property type="match status" value="1"/>
</dbReference>
<dbReference type="eggNOG" id="COG0702">
    <property type="taxonomic scope" value="Bacteria"/>
</dbReference>
<dbReference type="EMBL" id="CP002160">
    <property type="protein sequence ID" value="ADL53565.1"/>
    <property type="molecule type" value="Genomic_DNA"/>
</dbReference>
<evidence type="ECO:0000313" key="2">
    <source>
        <dbReference type="EMBL" id="ADL53565.1"/>
    </source>
</evidence>
<dbReference type="STRING" id="573061.Clocel_3899"/>
<dbReference type="OrthoDB" id="339107at2"/>
<dbReference type="Proteomes" id="UP000002730">
    <property type="component" value="Chromosome"/>
</dbReference>